<dbReference type="PANTHER" id="PTHR20898:SF1">
    <property type="entry name" value="MD-2-RELATED LIPID-RECOGNITION DOMAIN-CONTAINING PROTEIN"/>
    <property type="match status" value="1"/>
</dbReference>
<organism evidence="2">
    <name type="scientific">Culicoides sonorensis</name>
    <name type="common">Biting midge</name>
    <dbReference type="NCBI Taxonomy" id="179676"/>
    <lineage>
        <taxon>Eukaryota</taxon>
        <taxon>Metazoa</taxon>
        <taxon>Ecdysozoa</taxon>
        <taxon>Arthropoda</taxon>
        <taxon>Hexapoda</taxon>
        <taxon>Insecta</taxon>
        <taxon>Pterygota</taxon>
        <taxon>Neoptera</taxon>
        <taxon>Endopterygota</taxon>
        <taxon>Diptera</taxon>
        <taxon>Nematocera</taxon>
        <taxon>Chironomoidea</taxon>
        <taxon>Ceratopogonidae</taxon>
        <taxon>Ceratopogoninae</taxon>
        <taxon>Culicoides</taxon>
        <taxon>Monoculicoides</taxon>
    </lineage>
</organism>
<dbReference type="SMART" id="SM00697">
    <property type="entry name" value="DM8"/>
    <property type="match status" value="1"/>
</dbReference>
<name>A0A336JZB6_CULSO</name>
<dbReference type="AlphaFoldDB" id="A0A336JZB6"/>
<gene>
    <name evidence="2" type="primary">CSON007404</name>
</gene>
<protein>
    <submittedName>
        <fullName evidence="2">CSON007404 protein</fullName>
    </submittedName>
</protein>
<feature type="signal peptide" evidence="1">
    <location>
        <begin position="1"/>
        <end position="19"/>
    </location>
</feature>
<proteinExistence type="predicted"/>
<reference evidence="3" key="2">
    <citation type="submission" date="2018-07" db="EMBL/GenBank/DDBJ databases">
        <authorList>
            <person name="Quirk P.G."/>
            <person name="Krulwich T.A."/>
        </authorList>
    </citation>
    <scope>NUCLEOTIDE SEQUENCE</scope>
</reference>
<evidence type="ECO:0000256" key="1">
    <source>
        <dbReference type="SAM" id="SignalP"/>
    </source>
</evidence>
<reference evidence="2" key="1">
    <citation type="submission" date="2018-04" db="EMBL/GenBank/DDBJ databases">
        <authorList>
            <person name="Go L.Y."/>
            <person name="Mitchell J.A."/>
        </authorList>
    </citation>
    <scope>NUCLEOTIDE SEQUENCE</scope>
    <source>
        <tissue evidence="2">Whole organism</tissue>
    </source>
</reference>
<accession>A0A336JZB6</accession>
<evidence type="ECO:0000313" key="2">
    <source>
        <dbReference type="EMBL" id="SSW97789.1"/>
    </source>
</evidence>
<keyword evidence="1" id="KW-0732">Signal</keyword>
<dbReference type="Pfam" id="PF06477">
    <property type="entry name" value="DUF1091"/>
    <property type="match status" value="1"/>
</dbReference>
<dbReference type="EMBL" id="UFQS01000027">
    <property type="protein sequence ID" value="SSW97789.1"/>
    <property type="molecule type" value="Genomic_DNA"/>
</dbReference>
<dbReference type="InterPro" id="IPR010512">
    <property type="entry name" value="DUF1091"/>
</dbReference>
<feature type="chain" id="PRO_5036061981" evidence="1">
    <location>
        <begin position="20"/>
        <end position="193"/>
    </location>
</feature>
<sequence length="193" mass="22356">MMIQIIITLLAFNTELSRAGISTVLYNMSVTSDPKYAVANSTIFYKAKSDKSSYEINFDQYILQELQSATFYINLVRFPKIGARKAGEVIIDVSTNFCDATAKKRRKGDVFVDMVYQLWKKYGNFTFGCPVQKGLYVFRGLTMNELKIPFVQYMVKETDYMLTYKFYTKERKKLVLFETIVYFGGFRKTADST</sequence>
<dbReference type="VEuPathDB" id="VectorBase:CSON007404"/>
<dbReference type="PANTHER" id="PTHR20898">
    <property type="entry name" value="DAEDALUS ON 3-RELATED-RELATED"/>
    <property type="match status" value="1"/>
</dbReference>
<dbReference type="EMBL" id="UFQT01000027">
    <property type="protein sequence ID" value="SSX18175.1"/>
    <property type="molecule type" value="Genomic_DNA"/>
</dbReference>
<evidence type="ECO:0000313" key="3">
    <source>
        <dbReference type="EMBL" id="SSX18175.1"/>
    </source>
</evidence>